<dbReference type="STRING" id="1157962.A0A250XGB1"/>
<feature type="compositionally biased region" description="Basic and acidic residues" evidence="6">
    <location>
        <begin position="22"/>
        <end position="34"/>
    </location>
</feature>
<dbReference type="Pfam" id="PF13639">
    <property type="entry name" value="zf-RING_2"/>
    <property type="match status" value="1"/>
</dbReference>
<dbReference type="SMART" id="SM00184">
    <property type="entry name" value="RING"/>
    <property type="match status" value="1"/>
</dbReference>
<organism evidence="8 9">
    <name type="scientific">Chlamydomonas eustigma</name>
    <dbReference type="NCBI Taxonomy" id="1157962"/>
    <lineage>
        <taxon>Eukaryota</taxon>
        <taxon>Viridiplantae</taxon>
        <taxon>Chlorophyta</taxon>
        <taxon>core chlorophytes</taxon>
        <taxon>Chlorophyceae</taxon>
        <taxon>CS clade</taxon>
        <taxon>Chlamydomonadales</taxon>
        <taxon>Chlamydomonadaceae</taxon>
        <taxon>Chlamydomonas</taxon>
    </lineage>
</organism>
<keyword evidence="2 4" id="KW-0863">Zinc-finger</keyword>
<dbReference type="PROSITE" id="PS50089">
    <property type="entry name" value="ZF_RING_2"/>
    <property type="match status" value="1"/>
</dbReference>
<accession>A0A250XGB1</accession>
<protein>
    <recommendedName>
        <fullName evidence="7">RING-type domain-containing protein</fullName>
    </recommendedName>
</protein>
<dbReference type="InterPro" id="IPR001841">
    <property type="entry name" value="Znf_RING"/>
</dbReference>
<evidence type="ECO:0000259" key="7">
    <source>
        <dbReference type="PROSITE" id="PS50089"/>
    </source>
</evidence>
<evidence type="ECO:0000256" key="5">
    <source>
        <dbReference type="SAM" id="Coils"/>
    </source>
</evidence>
<dbReference type="InterPro" id="IPR013083">
    <property type="entry name" value="Znf_RING/FYVE/PHD"/>
</dbReference>
<keyword evidence="9" id="KW-1185">Reference proteome</keyword>
<comment type="caution">
    <text evidence="8">The sequence shown here is derived from an EMBL/GenBank/DDBJ whole genome shotgun (WGS) entry which is preliminary data.</text>
</comment>
<proteinExistence type="predicted"/>
<name>A0A250XGB1_9CHLO</name>
<evidence type="ECO:0000313" key="8">
    <source>
        <dbReference type="EMBL" id="GAX82066.1"/>
    </source>
</evidence>
<sequence>MKNIIDLCSPRDEVSGRQPFHSRGDEPGHQKGDSFNKALTSDFVDLSSDAGRELDGSTHETRGEIYRLFEDPSVLEIREVDGPQKKRAKLWGECEEVQGSSSGYIPKYAPPSARFRKVSFELPGRSASLVNQPASGVTEISPDIERSKVPRMSASTPWEETREKASASLSALTSAAQASRRQYRLFCNEAGNGDGLGTAPTSSSHTMQPGRTRVSRWGPRVHEINSEQAGTSTSQSAQAPDSTSRDSLDIQLAIRLQEEEDARTAEAFARTIQEEEEEERMRARMDALEALEEAHERRLTASRRRSTSYRAASARANMLQHDWNDLDLADLSPYLGSSSGGGGSMVPPSAAHGLGGWGAMRLHAMRLHAMFMTAAAAAAGVSHSGGQQSVASMLSSRMMEYHHRSMGEVVRGAMSTGLPPSLLLSDRDFTADDYEALCRLDDQVENRKGASRHEINLLPTVIAGFQKEIQQHGQKDFSAPEVGTCPICLEDVVEGTVMRVLPCCHRFHRDCVDSWLERKATCPICQKSCKN</sequence>
<dbReference type="AlphaFoldDB" id="A0A250XGB1"/>
<feature type="domain" description="RING-type" evidence="7">
    <location>
        <begin position="485"/>
        <end position="526"/>
    </location>
</feature>
<evidence type="ECO:0000256" key="2">
    <source>
        <dbReference type="ARBA" id="ARBA00022771"/>
    </source>
</evidence>
<dbReference type="GO" id="GO:0061630">
    <property type="term" value="F:ubiquitin protein ligase activity"/>
    <property type="evidence" value="ECO:0007669"/>
    <property type="project" value="TreeGrafter"/>
</dbReference>
<dbReference type="EMBL" id="BEGY01000074">
    <property type="protein sequence ID" value="GAX82066.1"/>
    <property type="molecule type" value="Genomic_DNA"/>
</dbReference>
<dbReference type="OrthoDB" id="8062037at2759"/>
<feature type="compositionally biased region" description="Polar residues" evidence="6">
    <location>
        <begin position="199"/>
        <end position="209"/>
    </location>
</feature>
<dbReference type="GO" id="GO:0008270">
    <property type="term" value="F:zinc ion binding"/>
    <property type="evidence" value="ECO:0007669"/>
    <property type="project" value="UniProtKB-KW"/>
</dbReference>
<dbReference type="InterPro" id="IPR051834">
    <property type="entry name" value="RING_finger_E3_ligase"/>
</dbReference>
<evidence type="ECO:0000256" key="6">
    <source>
        <dbReference type="SAM" id="MobiDB-lite"/>
    </source>
</evidence>
<gene>
    <name evidence="8" type="ORF">CEUSTIGMA_g9494.t1</name>
</gene>
<dbReference type="SUPFAM" id="SSF57850">
    <property type="entry name" value="RING/U-box"/>
    <property type="match status" value="1"/>
</dbReference>
<dbReference type="CDD" id="cd16454">
    <property type="entry name" value="RING-H2_PA-TM-RING"/>
    <property type="match status" value="1"/>
</dbReference>
<dbReference type="Proteomes" id="UP000232323">
    <property type="component" value="Unassembled WGS sequence"/>
</dbReference>
<evidence type="ECO:0000256" key="3">
    <source>
        <dbReference type="ARBA" id="ARBA00022833"/>
    </source>
</evidence>
<dbReference type="PANTHER" id="PTHR45931:SF3">
    <property type="entry name" value="RING ZINC FINGER-CONTAINING PROTEIN"/>
    <property type="match status" value="1"/>
</dbReference>
<dbReference type="GO" id="GO:0006511">
    <property type="term" value="P:ubiquitin-dependent protein catabolic process"/>
    <property type="evidence" value="ECO:0007669"/>
    <property type="project" value="TreeGrafter"/>
</dbReference>
<reference evidence="8 9" key="1">
    <citation type="submission" date="2017-08" db="EMBL/GenBank/DDBJ databases">
        <title>Acidophilic green algal genome provides insights into adaptation to an acidic environment.</title>
        <authorList>
            <person name="Hirooka S."/>
            <person name="Hirose Y."/>
            <person name="Kanesaki Y."/>
            <person name="Higuchi S."/>
            <person name="Fujiwara T."/>
            <person name="Onuma R."/>
            <person name="Era A."/>
            <person name="Ohbayashi R."/>
            <person name="Uzuka A."/>
            <person name="Nozaki H."/>
            <person name="Yoshikawa H."/>
            <person name="Miyagishima S.Y."/>
        </authorList>
    </citation>
    <scope>NUCLEOTIDE SEQUENCE [LARGE SCALE GENOMIC DNA]</scope>
    <source>
        <strain evidence="8 9">NIES-2499</strain>
    </source>
</reference>
<evidence type="ECO:0000256" key="1">
    <source>
        <dbReference type="ARBA" id="ARBA00022723"/>
    </source>
</evidence>
<dbReference type="GO" id="GO:0005634">
    <property type="term" value="C:nucleus"/>
    <property type="evidence" value="ECO:0007669"/>
    <property type="project" value="TreeGrafter"/>
</dbReference>
<evidence type="ECO:0000313" key="9">
    <source>
        <dbReference type="Proteomes" id="UP000232323"/>
    </source>
</evidence>
<dbReference type="Gene3D" id="3.30.40.10">
    <property type="entry name" value="Zinc/RING finger domain, C3HC4 (zinc finger)"/>
    <property type="match status" value="1"/>
</dbReference>
<feature type="coiled-coil region" evidence="5">
    <location>
        <begin position="271"/>
        <end position="305"/>
    </location>
</feature>
<keyword evidence="3" id="KW-0862">Zinc</keyword>
<feature type="region of interest" description="Disordered" evidence="6">
    <location>
        <begin position="1"/>
        <end position="36"/>
    </location>
</feature>
<keyword evidence="1" id="KW-0479">Metal-binding</keyword>
<dbReference type="PANTHER" id="PTHR45931">
    <property type="entry name" value="SI:CH211-59O9.10"/>
    <property type="match status" value="1"/>
</dbReference>
<evidence type="ECO:0000256" key="4">
    <source>
        <dbReference type="PROSITE-ProRule" id="PRU00175"/>
    </source>
</evidence>
<feature type="region of interest" description="Disordered" evidence="6">
    <location>
        <begin position="194"/>
        <end position="246"/>
    </location>
</feature>
<feature type="compositionally biased region" description="Polar residues" evidence="6">
    <location>
        <begin position="226"/>
        <end position="242"/>
    </location>
</feature>
<keyword evidence="5" id="KW-0175">Coiled coil</keyword>